<keyword evidence="4" id="KW-0443">Lipid metabolism</keyword>
<dbReference type="SUPFAM" id="SSF69593">
    <property type="entry name" value="Glycerol-3-phosphate (1)-acyltransferase"/>
    <property type="match status" value="1"/>
</dbReference>
<keyword evidence="5 8" id="KW-0012">Acyltransferase</keyword>
<evidence type="ECO:0000256" key="6">
    <source>
        <dbReference type="SAM" id="Phobius"/>
    </source>
</evidence>
<dbReference type="SMART" id="SM00563">
    <property type="entry name" value="PlsC"/>
    <property type="match status" value="1"/>
</dbReference>
<evidence type="ECO:0000256" key="2">
    <source>
        <dbReference type="ARBA" id="ARBA00022516"/>
    </source>
</evidence>
<accession>A0A2S7WFM1</accession>
<keyword evidence="6" id="KW-0472">Membrane</keyword>
<comment type="caution">
    <text evidence="8">The sequence shown here is derived from an EMBL/GenBank/DDBJ whole genome shotgun (WGS) entry which is preliminary data.</text>
</comment>
<dbReference type="AlphaFoldDB" id="A0A2S7WFM1"/>
<evidence type="ECO:0000256" key="4">
    <source>
        <dbReference type="ARBA" id="ARBA00023098"/>
    </source>
</evidence>
<organism evidence="8 9">
    <name type="scientific">Polaribacter glomeratus</name>
    <dbReference type="NCBI Taxonomy" id="102"/>
    <lineage>
        <taxon>Bacteria</taxon>
        <taxon>Pseudomonadati</taxon>
        <taxon>Bacteroidota</taxon>
        <taxon>Flavobacteriia</taxon>
        <taxon>Flavobacteriales</taxon>
        <taxon>Flavobacteriaceae</taxon>
    </lineage>
</organism>
<evidence type="ECO:0000256" key="5">
    <source>
        <dbReference type="ARBA" id="ARBA00023315"/>
    </source>
</evidence>
<dbReference type="Proteomes" id="UP000239068">
    <property type="component" value="Unassembled WGS sequence"/>
</dbReference>
<dbReference type="GO" id="GO:0006629">
    <property type="term" value="P:lipid metabolic process"/>
    <property type="evidence" value="ECO:0007669"/>
    <property type="project" value="UniProtKB-KW"/>
</dbReference>
<dbReference type="CDD" id="cd07986">
    <property type="entry name" value="LPLAT_ACT14924-like"/>
    <property type="match status" value="1"/>
</dbReference>
<dbReference type="InterPro" id="IPR052351">
    <property type="entry name" value="Ornithine_N-alpha-AT"/>
</dbReference>
<keyword evidence="2" id="KW-0444">Lipid biosynthesis</keyword>
<dbReference type="SUPFAM" id="SSF55729">
    <property type="entry name" value="Acyl-CoA N-acyltransferases (Nat)"/>
    <property type="match status" value="1"/>
</dbReference>
<dbReference type="RefSeq" id="WP_105021737.1">
    <property type="nucleotide sequence ID" value="NZ_MSCM01000002.1"/>
</dbReference>
<comment type="pathway">
    <text evidence="1">Lipid metabolism.</text>
</comment>
<dbReference type="InterPro" id="IPR002123">
    <property type="entry name" value="Plipid/glycerol_acylTrfase"/>
</dbReference>
<dbReference type="InterPro" id="IPR016181">
    <property type="entry name" value="Acyl_CoA_acyltransferase"/>
</dbReference>
<evidence type="ECO:0000313" key="8">
    <source>
        <dbReference type="EMBL" id="PQJ76429.1"/>
    </source>
</evidence>
<evidence type="ECO:0000256" key="1">
    <source>
        <dbReference type="ARBA" id="ARBA00005189"/>
    </source>
</evidence>
<sequence>MALVTSKEIAQIIGLEKFGFLGIFVGWLLIRVLRISTINKIYNNNKDKTDLNFLNGVLDDCNIKFEIPEEDLKRIPKDGAFITVSNHPLGGLDGVLLLKLLIEKRSDYKIIANFLLHRIGPLKPYIMPVNPFEHRKEAKSSVAGIKSALLHLREGMPLGIFPAGEVSTYRDGKLKVDKPWEDGAVRLIKKAKVPVIPIYFHAKNSRFFYILSKISDTLRTAKLPSEVMSQNGKVIRVRIGKPISVSDQEEYKDITAFSEFIRKKTYMLANPFEKAHKLISAQNIKIKRKAKKITAQRSVDSFIKEVNALREKEGRLLESKNYEVFFASAKEIPNLLHEIGRLREITFRGVGEGTNKAIDLDIYDKYYHHLFLWDRDANCLAGAYRMGLGKEIYKKYGIDGFYVQTLFRIEPELHQMMDDTIEMGRAFIIQEYQQKPMPLFLLWKGIVHVTLRYPEYKYLMGGVSISNQFSDFSKSLMIEFMKSHYYDPYIAQYIRPKKEYKVKLKDVDKDFVFDATQADMQKFDKIIDEIEPGALRIPVLIKKYVKQNARLVAFNVDPKFNNAIDGLMYIKVADIPESTVKPVMEEFQAELERKAAEDHHKSE</sequence>
<dbReference type="PANTHER" id="PTHR37323">
    <property type="entry name" value="GCN5-RELATED N-ACETYLTRANSFERASE"/>
    <property type="match status" value="1"/>
</dbReference>
<proteinExistence type="predicted"/>
<protein>
    <submittedName>
        <fullName evidence="8">Glycerol acyltransferase</fullName>
    </submittedName>
</protein>
<dbReference type="Pfam" id="PF13444">
    <property type="entry name" value="Acetyltransf_5"/>
    <property type="match status" value="1"/>
</dbReference>
<reference evidence="8 9" key="1">
    <citation type="submission" date="2016-12" db="EMBL/GenBank/DDBJ databases">
        <title>Trade-off between light-utilization and light-protection in marine flavobacteria.</title>
        <authorList>
            <person name="Kumagai Y."/>
            <person name="Yoshizawa S."/>
            <person name="Kogure K."/>
            <person name="Iwasaki W."/>
        </authorList>
    </citation>
    <scope>NUCLEOTIDE SEQUENCE [LARGE SCALE GENOMIC DNA]</scope>
    <source>
        <strain evidence="8 9">ATCC 43844</strain>
    </source>
</reference>
<keyword evidence="6" id="KW-0812">Transmembrane</keyword>
<gene>
    <name evidence="8" type="ORF">BTO16_10985</name>
</gene>
<feature type="domain" description="Phospholipid/glycerol acyltransferase" evidence="7">
    <location>
        <begin position="81"/>
        <end position="203"/>
    </location>
</feature>
<dbReference type="PANTHER" id="PTHR37323:SF1">
    <property type="entry name" value="L-ORNITHINE N(ALPHA)-ACYLTRANSFERASE"/>
    <property type="match status" value="1"/>
</dbReference>
<evidence type="ECO:0000256" key="3">
    <source>
        <dbReference type="ARBA" id="ARBA00022679"/>
    </source>
</evidence>
<evidence type="ECO:0000259" key="7">
    <source>
        <dbReference type="SMART" id="SM00563"/>
    </source>
</evidence>
<keyword evidence="9" id="KW-1185">Reference proteome</keyword>
<dbReference type="OrthoDB" id="1113830at2"/>
<evidence type="ECO:0000313" key="9">
    <source>
        <dbReference type="Proteomes" id="UP000239068"/>
    </source>
</evidence>
<keyword evidence="3 8" id="KW-0808">Transferase</keyword>
<dbReference type="Pfam" id="PF19576">
    <property type="entry name" value="Acyltransf_2"/>
    <property type="match status" value="1"/>
</dbReference>
<dbReference type="GO" id="GO:0016746">
    <property type="term" value="F:acyltransferase activity"/>
    <property type="evidence" value="ECO:0007669"/>
    <property type="project" value="UniProtKB-KW"/>
</dbReference>
<dbReference type="EMBL" id="MSCM01000002">
    <property type="protein sequence ID" value="PQJ76429.1"/>
    <property type="molecule type" value="Genomic_DNA"/>
</dbReference>
<feature type="transmembrane region" description="Helical" evidence="6">
    <location>
        <begin position="12"/>
        <end position="30"/>
    </location>
</feature>
<dbReference type="InterPro" id="IPR045746">
    <property type="entry name" value="ACT14924-like_Acyltransf_dom"/>
</dbReference>
<keyword evidence="6" id="KW-1133">Transmembrane helix</keyword>
<name>A0A2S7WFM1_9FLAO</name>